<keyword evidence="5" id="KW-1185">Reference proteome</keyword>
<dbReference type="EMBL" id="VMNW02000027">
    <property type="protein sequence ID" value="KAA9159771.1"/>
    <property type="molecule type" value="Genomic_DNA"/>
</dbReference>
<dbReference type="AlphaFoldDB" id="A0A5N0V035"/>
<accession>A0A5N0V035</accession>
<gene>
    <name evidence="4" type="ORF">FPZ12_019260</name>
</gene>
<dbReference type="InterPro" id="IPR004474">
    <property type="entry name" value="LytR_CpsA_psr"/>
</dbReference>
<proteinExistence type="inferred from homology"/>
<protein>
    <submittedName>
        <fullName evidence="4">LytR family transcriptional regulator</fullName>
    </submittedName>
</protein>
<dbReference type="OrthoDB" id="9782542at2"/>
<dbReference type="Gene3D" id="3.40.630.190">
    <property type="entry name" value="LCP protein"/>
    <property type="match status" value="1"/>
</dbReference>
<feature type="transmembrane region" description="Helical" evidence="2">
    <location>
        <begin position="40"/>
        <end position="63"/>
    </location>
</feature>
<dbReference type="InterPro" id="IPR050922">
    <property type="entry name" value="LytR/CpsA/Psr_CW_biosynth"/>
</dbReference>
<evidence type="ECO:0000256" key="1">
    <source>
        <dbReference type="ARBA" id="ARBA00006068"/>
    </source>
</evidence>
<feature type="domain" description="Cell envelope-related transcriptional attenuator" evidence="3">
    <location>
        <begin position="90"/>
        <end position="231"/>
    </location>
</feature>
<sequence length="311" mass="32483">MTRDTESLIRQAFEAEADRAVDARLVLAELERRKPRRRGALIVLTAAAVVVAVAAAVVVPQLLRNPALPVGTAPVEQNILIAGLDDNGFTDSIVLAHLGKDGSGSAVALPRDTEVDIPGQGPGRLNSAYRAGGAEALKTTVQNLTGVKIDHYAMVDMAGVAKLSTAVGGVPVCLRNPSHDPYSGASLPAGNQTLSGAQALSFLRQRFGLPNGDLDRIARLQLFMRSLAKQALGKLTDGAVIAAVRDSVHTDAGWNPLTAAGMLRGNVSTATIPVDSPDNENMFTAEPAKVREFVQDFTASPPPADDAGCVN</sequence>
<dbReference type="Proteomes" id="UP000319769">
    <property type="component" value="Unassembled WGS sequence"/>
</dbReference>
<evidence type="ECO:0000256" key="2">
    <source>
        <dbReference type="SAM" id="Phobius"/>
    </source>
</evidence>
<reference evidence="4" key="1">
    <citation type="submission" date="2019-09" db="EMBL/GenBank/DDBJ databases">
        <authorList>
            <person name="Teo W.F.A."/>
            <person name="Duangmal K."/>
        </authorList>
    </citation>
    <scope>NUCLEOTIDE SEQUENCE [LARGE SCALE GENOMIC DNA]</scope>
    <source>
        <strain evidence="4">K81G1</strain>
    </source>
</reference>
<evidence type="ECO:0000313" key="5">
    <source>
        <dbReference type="Proteomes" id="UP000319769"/>
    </source>
</evidence>
<dbReference type="Pfam" id="PF03816">
    <property type="entry name" value="LytR_cpsA_psr"/>
    <property type="match status" value="1"/>
</dbReference>
<keyword evidence="2" id="KW-0812">Transmembrane</keyword>
<comment type="caution">
    <text evidence="4">The sequence shown here is derived from an EMBL/GenBank/DDBJ whole genome shotgun (WGS) entry which is preliminary data.</text>
</comment>
<dbReference type="NCBIfam" id="TIGR00350">
    <property type="entry name" value="lytR_cpsA_psr"/>
    <property type="match status" value="1"/>
</dbReference>
<comment type="similarity">
    <text evidence="1">Belongs to the LytR/CpsA/Psr (LCP) family.</text>
</comment>
<dbReference type="PANTHER" id="PTHR33392:SF6">
    <property type="entry name" value="POLYISOPRENYL-TEICHOIC ACID--PEPTIDOGLYCAN TEICHOIC ACID TRANSFERASE TAGU"/>
    <property type="match status" value="1"/>
</dbReference>
<organism evidence="4 5">
    <name type="scientific">Amycolatopsis acidicola</name>
    <dbReference type="NCBI Taxonomy" id="2596893"/>
    <lineage>
        <taxon>Bacteria</taxon>
        <taxon>Bacillati</taxon>
        <taxon>Actinomycetota</taxon>
        <taxon>Actinomycetes</taxon>
        <taxon>Pseudonocardiales</taxon>
        <taxon>Pseudonocardiaceae</taxon>
        <taxon>Amycolatopsis</taxon>
    </lineage>
</organism>
<dbReference type="RefSeq" id="WP_144746818.1">
    <property type="nucleotide sequence ID" value="NZ_VMNW02000027.1"/>
</dbReference>
<keyword evidence="2" id="KW-0472">Membrane</keyword>
<name>A0A5N0V035_9PSEU</name>
<evidence type="ECO:0000313" key="4">
    <source>
        <dbReference type="EMBL" id="KAA9159771.1"/>
    </source>
</evidence>
<evidence type="ECO:0000259" key="3">
    <source>
        <dbReference type="Pfam" id="PF03816"/>
    </source>
</evidence>
<dbReference type="PANTHER" id="PTHR33392">
    <property type="entry name" value="POLYISOPRENYL-TEICHOIC ACID--PEPTIDOGLYCAN TEICHOIC ACID TRANSFERASE TAGU"/>
    <property type="match status" value="1"/>
</dbReference>
<keyword evidence="2" id="KW-1133">Transmembrane helix</keyword>